<evidence type="ECO:0000256" key="1">
    <source>
        <dbReference type="SAM" id="SignalP"/>
    </source>
</evidence>
<dbReference type="InterPro" id="IPR025992">
    <property type="entry name" value="Haem-bd"/>
</dbReference>
<evidence type="ECO:0000313" key="4">
    <source>
        <dbReference type="Proteomes" id="UP000198711"/>
    </source>
</evidence>
<dbReference type="RefSeq" id="WP_257574858.1">
    <property type="nucleotide sequence ID" value="NZ_FNNO01000007.1"/>
</dbReference>
<evidence type="ECO:0000313" key="3">
    <source>
        <dbReference type="EMBL" id="SDW95130.1"/>
    </source>
</evidence>
<feature type="chain" id="PRO_5036446562" evidence="1">
    <location>
        <begin position="23"/>
        <end position="164"/>
    </location>
</feature>
<evidence type="ECO:0000259" key="2">
    <source>
        <dbReference type="SMART" id="SM01235"/>
    </source>
</evidence>
<proteinExistence type="predicted"/>
<sequence length="164" mass="18786">MKILKRIGLVLLVLLVISQAFRPDKNKSGDTTNSIDKTYPVPHDVQVILAKACNDCHSNLTRYPWYGEVQPVAWWLGDHIKDGKRHLNFDEFSNYRIGKQYKKLDDCIDEVKEGGMPIESYTLIHKDAVLTDAEKQTLINWCAGIRDSIKAKYPADSLVIKRKK</sequence>
<dbReference type="AlphaFoldDB" id="A0A8X8IFF1"/>
<accession>A0A8X8IFF1</accession>
<dbReference type="Pfam" id="PF14376">
    <property type="entry name" value="Haem_bd"/>
    <property type="match status" value="1"/>
</dbReference>
<organism evidence="3 4">
    <name type="scientific">Hydrobacter penzbergensis</name>
    <dbReference type="NCBI Taxonomy" id="1235997"/>
    <lineage>
        <taxon>Bacteria</taxon>
        <taxon>Pseudomonadati</taxon>
        <taxon>Bacteroidota</taxon>
        <taxon>Chitinophagia</taxon>
        <taxon>Chitinophagales</taxon>
        <taxon>Chitinophagaceae</taxon>
        <taxon>Hydrobacter</taxon>
    </lineage>
</organism>
<dbReference type="SMART" id="SM01235">
    <property type="entry name" value="Haem_bd"/>
    <property type="match status" value="1"/>
</dbReference>
<dbReference type="Proteomes" id="UP000198711">
    <property type="component" value="Unassembled WGS sequence"/>
</dbReference>
<keyword evidence="4" id="KW-1185">Reference proteome</keyword>
<name>A0A8X8IFF1_9BACT</name>
<gene>
    <name evidence="3" type="ORF">SAMN05444410_107137</name>
</gene>
<protein>
    <submittedName>
        <fullName evidence="3">Haem-binding domain-containing protein</fullName>
    </submittedName>
</protein>
<feature type="signal peptide" evidence="1">
    <location>
        <begin position="1"/>
        <end position="22"/>
    </location>
</feature>
<keyword evidence="1" id="KW-0732">Signal</keyword>
<reference evidence="3 4" key="1">
    <citation type="submission" date="2016-10" db="EMBL/GenBank/DDBJ databases">
        <authorList>
            <person name="Varghese N."/>
            <person name="Submissions S."/>
        </authorList>
    </citation>
    <scope>NUCLEOTIDE SEQUENCE [LARGE SCALE GENOMIC DNA]</scope>
    <source>
        <strain evidence="3 4">DSM 25353</strain>
    </source>
</reference>
<feature type="domain" description="Haem-binding" evidence="2">
    <location>
        <begin position="12"/>
        <end position="146"/>
    </location>
</feature>
<comment type="caution">
    <text evidence="3">The sequence shown here is derived from an EMBL/GenBank/DDBJ whole genome shotgun (WGS) entry which is preliminary data.</text>
</comment>
<dbReference type="EMBL" id="FNNO01000007">
    <property type="protein sequence ID" value="SDW95130.1"/>
    <property type="molecule type" value="Genomic_DNA"/>
</dbReference>